<gene>
    <name evidence="2" type="ORF">C6P40_001643</name>
</gene>
<evidence type="ECO:0000313" key="3">
    <source>
        <dbReference type="Proteomes" id="UP000697127"/>
    </source>
</evidence>
<dbReference type="OrthoDB" id="422106at2759"/>
<dbReference type="AlphaFoldDB" id="A0A9P6WQC1"/>
<organism evidence="2 3">
    <name type="scientific">Pichia californica</name>
    <dbReference type="NCBI Taxonomy" id="460514"/>
    <lineage>
        <taxon>Eukaryota</taxon>
        <taxon>Fungi</taxon>
        <taxon>Dikarya</taxon>
        <taxon>Ascomycota</taxon>
        <taxon>Saccharomycotina</taxon>
        <taxon>Pichiomycetes</taxon>
        <taxon>Pichiales</taxon>
        <taxon>Pichiaceae</taxon>
        <taxon>Pichia</taxon>
    </lineage>
</organism>
<name>A0A9P6WQC1_9ASCO</name>
<feature type="compositionally biased region" description="Polar residues" evidence="1">
    <location>
        <begin position="401"/>
        <end position="414"/>
    </location>
</feature>
<evidence type="ECO:0000313" key="2">
    <source>
        <dbReference type="EMBL" id="KAG0691359.1"/>
    </source>
</evidence>
<dbReference type="InterPro" id="IPR019416">
    <property type="entry name" value="NCBP3"/>
</dbReference>
<proteinExistence type="predicted"/>
<feature type="region of interest" description="Disordered" evidence="1">
    <location>
        <begin position="393"/>
        <end position="456"/>
    </location>
</feature>
<evidence type="ECO:0000256" key="1">
    <source>
        <dbReference type="SAM" id="MobiDB-lite"/>
    </source>
</evidence>
<reference evidence="2" key="1">
    <citation type="submission" date="2020-11" db="EMBL/GenBank/DDBJ databases">
        <title>Kefir isolates.</title>
        <authorList>
            <person name="Marcisauskas S."/>
            <person name="Kim Y."/>
            <person name="Blasche S."/>
        </authorList>
    </citation>
    <scope>NUCLEOTIDE SEQUENCE</scope>
    <source>
        <strain evidence="2">Olga-1</strain>
    </source>
</reference>
<dbReference type="GO" id="GO:0000340">
    <property type="term" value="F:RNA 7-methylguanosine cap binding"/>
    <property type="evidence" value="ECO:0007669"/>
    <property type="project" value="InterPro"/>
</dbReference>
<dbReference type="Proteomes" id="UP000697127">
    <property type="component" value="Unassembled WGS sequence"/>
</dbReference>
<dbReference type="Pfam" id="PF10309">
    <property type="entry name" value="NCBP3"/>
    <property type="match status" value="1"/>
</dbReference>
<protein>
    <submittedName>
        <fullName evidence="2">Uncharacterized protein</fullName>
    </submittedName>
</protein>
<accession>A0A9P6WQC1</accession>
<feature type="region of interest" description="Disordered" evidence="1">
    <location>
        <begin position="1"/>
        <end position="60"/>
    </location>
</feature>
<feature type="compositionally biased region" description="Basic residues" evidence="1">
    <location>
        <begin position="421"/>
        <end position="438"/>
    </location>
</feature>
<dbReference type="EMBL" id="PUHW01000002">
    <property type="protein sequence ID" value="KAG0691359.1"/>
    <property type="molecule type" value="Genomic_DNA"/>
</dbReference>
<keyword evidence="3" id="KW-1185">Reference proteome</keyword>
<sequence>MDIGQLISTPEVEIAPNNQPPHLDDNNLMEVENGEITQDFQSEEPIQQRDDIESEFDEDDENLGRAPILTSLHLTGVDNLSTTQIKKYIDAHIKPNYSYNTREKYAHLTYSFQWINDSEVNISFDYNYGKNAAKFKREEKKLHDYQQRQLMTAEVDLVDIIQSIPEKKNYNDDEINFGKESINGAAEALVLLTDFDNIRKEHEEFAELSLEDQITAVGQAPKMQERKCWDFILTPDDQIIRTNGAKKLYKDYEKIIKQNNIDEMDTEETPNDGNNIEDQETDLVQVDPFIPEGSQIINLEIRYANANDKKKKKNKTPSAYYAKFGAPKEIERSESAHERLINPDSYVARNETDIITHHRPETRGLFGYDGDRSERELNDVRYRKAAELRRKGRDGPWESNKFYNNRINKNSRGVNFNEYRRKQHHQYRQQRQHPKYNNRARQLQSAPDLFPDFGKK</sequence>
<comment type="caution">
    <text evidence="2">The sequence shown here is derived from an EMBL/GenBank/DDBJ whole genome shotgun (WGS) entry which is preliminary data.</text>
</comment>
<dbReference type="GO" id="GO:0003729">
    <property type="term" value="F:mRNA binding"/>
    <property type="evidence" value="ECO:0007669"/>
    <property type="project" value="InterPro"/>
</dbReference>